<accession>A0ACA9PZ90</accession>
<reference evidence="1" key="1">
    <citation type="submission" date="2021-06" db="EMBL/GenBank/DDBJ databases">
        <authorList>
            <person name="Kallberg Y."/>
            <person name="Tangrot J."/>
            <person name="Rosling A."/>
        </authorList>
    </citation>
    <scope>NUCLEOTIDE SEQUENCE</scope>
    <source>
        <strain evidence="1">MA461A</strain>
    </source>
</reference>
<dbReference type="EMBL" id="CAJVQC010024453">
    <property type="protein sequence ID" value="CAG8726506.1"/>
    <property type="molecule type" value="Genomic_DNA"/>
</dbReference>
<dbReference type="Proteomes" id="UP000789920">
    <property type="component" value="Unassembled WGS sequence"/>
</dbReference>
<proteinExistence type="predicted"/>
<keyword evidence="2" id="KW-1185">Reference proteome</keyword>
<sequence length="112" mass="12041">DDGDRDVILSSSNDVSRNAVSSNAESSNAESNNAVSNSVVSSNAIISSDESFSLKVLENDKFENFAYANEANGAEKDEHEAFSADKIVSQYVPIVGTVKILVEAIYKIYENA</sequence>
<feature type="non-terminal residue" evidence="1">
    <location>
        <position position="112"/>
    </location>
</feature>
<protein>
    <submittedName>
        <fullName evidence="1">20579_t:CDS:1</fullName>
    </submittedName>
</protein>
<evidence type="ECO:0000313" key="1">
    <source>
        <dbReference type="EMBL" id="CAG8726506.1"/>
    </source>
</evidence>
<feature type="non-terminal residue" evidence="1">
    <location>
        <position position="1"/>
    </location>
</feature>
<evidence type="ECO:0000313" key="2">
    <source>
        <dbReference type="Proteomes" id="UP000789920"/>
    </source>
</evidence>
<organism evidence="1 2">
    <name type="scientific">Racocetra persica</name>
    <dbReference type="NCBI Taxonomy" id="160502"/>
    <lineage>
        <taxon>Eukaryota</taxon>
        <taxon>Fungi</taxon>
        <taxon>Fungi incertae sedis</taxon>
        <taxon>Mucoromycota</taxon>
        <taxon>Glomeromycotina</taxon>
        <taxon>Glomeromycetes</taxon>
        <taxon>Diversisporales</taxon>
        <taxon>Gigasporaceae</taxon>
        <taxon>Racocetra</taxon>
    </lineage>
</organism>
<comment type="caution">
    <text evidence="1">The sequence shown here is derived from an EMBL/GenBank/DDBJ whole genome shotgun (WGS) entry which is preliminary data.</text>
</comment>
<name>A0ACA9PZ90_9GLOM</name>
<gene>
    <name evidence="1" type="ORF">RPERSI_LOCUS11739</name>
</gene>